<reference evidence="1 2" key="1">
    <citation type="submission" date="2015-09" db="EMBL/GenBank/DDBJ databases">
        <title>Genome announcement of multiple Pseudomonas syringae strains.</title>
        <authorList>
            <person name="Thakur S."/>
            <person name="Wang P.W."/>
            <person name="Gong Y."/>
            <person name="Weir B.S."/>
            <person name="Guttman D.S."/>
        </authorList>
    </citation>
    <scope>NUCLEOTIDE SEQUENCE [LARGE SCALE GENOMIC DNA]</scope>
    <source>
        <strain evidence="1 2">ICMP4303</strain>
    </source>
</reference>
<dbReference type="AlphaFoldDB" id="A0A0P9JCY5"/>
<organism evidence="1 2">
    <name type="scientific">Pseudomonas syringae pv. antirrhini</name>
    <dbReference type="NCBI Taxonomy" id="251702"/>
    <lineage>
        <taxon>Bacteria</taxon>
        <taxon>Pseudomonadati</taxon>
        <taxon>Pseudomonadota</taxon>
        <taxon>Gammaproteobacteria</taxon>
        <taxon>Pseudomonadales</taxon>
        <taxon>Pseudomonadaceae</taxon>
        <taxon>Pseudomonas</taxon>
    </lineage>
</organism>
<accession>A0A0P9JCY5</accession>
<sequence>MLYTRNPAMQQQAKHFSPNRRALCGGMLKHSGGAGKSTARRTVTIVLRHYMV</sequence>
<dbReference type="PATRIC" id="fig|251702.3.peg.5251"/>
<protein>
    <submittedName>
        <fullName evidence="1">Uncharacterized protein</fullName>
    </submittedName>
</protein>
<gene>
    <name evidence="1" type="ORF">ALO88_05465</name>
</gene>
<evidence type="ECO:0000313" key="1">
    <source>
        <dbReference type="EMBL" id="KPW46805.1"/>
    </source>
</evidence>
<dbReference type="Proteomes" id="UP000050425">
    <property type="component" value="Unassembled WGS sequence"/>
</dbReference>
<dbReference type="EMBL" id="LJPT01000122">
    <property type="protein sequence ID" value="KPW46805.1"/>
    <property type="molecule type" value="Genomic_DNA"/>
</dbReference>
<evidence type="ECO:0000313" key="2">
    <source>
        <dbReference type="Proteomes" id="UP000050425"/>
    </source>
</evidence>
<proteinExistence type="predicted"/>
<comment type="caution">
    <text evidence="1">The sequence shown here is derived from an EMBL/GenBank/DDBJ whole genome shotgun (WGS) entry which is preliminary data.</text>
</comment>
<name>A0A0P9JCY5_9PSED</name>